<evidence type="ECO:0000256" key="2">
    <source>
        <dbReference type="ARBA" id="ARBA00022475"/>
    </source>
</evidence>
<dbReference type="PANTHER" id="PTHR42709">
    <property type="entry name" value="ALKALINE PHOSPHATASE LIKE PROTEIN"/>
    <property type="match status" value="1"/>
</dbReference>
<dbReference type="RefSeq" id="WP_382178496.1">
    <property type="nucleotide sequence ID" value="NZ_JBHRXX010000009.1"/>
</dbReference>
<name>A0ABV7W9L6_9BURK</name>
<keyword evidence="4 6" id="KW-1133">Transmembrane helix</keyword>
<feature type="domain" description="VTT" evidence="7">
    <location>
        <begin position="33"/>
        <end position="155"/>
    </location>
</feature>
<feature type="transmembrane region" description="Helical" evidence="6">
    <location>
        <begin position="103"/>
        <end position="123"/>
    </location>
</feature>
<evidence type="ECO:0000259" key="7">
    <source>
        <dbReference type="Pfam" id="PF09335"/>
    </source>
</evidence>
<reference evidence="9" key="1">
    <citation type="journal article" date="2019" name="Int. J. Syst. Evol. Microbiol.">
        <title>The Global Catalogue of Microorganisms (GCM) 10K type strain sequencing project: providing services to taxonomists for standard genome sequencing and annotation.</title>
        <authorList>
            <consortium name="The Broad Institute Genomics Platform"/>
            <consortium name="The Broad Institute Genome Sequencing Center for Infectious Disease"/>
            <person name="Wu L."/>
            <person name="Ma J."/>
        </authorList>
    </citation>
    <scope>NUCLEOTIDE SEQUENCE [LARGE SCALE GENOMIC DNA]</scope>
    <source>
        <strain evidence="9">KCTC 42501</strain>
    </source>
</reference>
<feature type="transmembrane region" description="Helical" evidence="6">
    <location>
        <begin position="135"/>
        <end position="158"/>
    </location>
</feature>
<proteinExistence type="predicted"/>
<sequence length="192" mass="20421">MSDLSGVLLTALINQGQWLLASVLFLAALGVPLPATMLLLAAGAFARQGVLEPVTSAATGVGAAVAGDLGCYLAGRLMGPRLPLSWRSGSVWTRAAHTFARQGAWAVLMTRFLLTPLALPVNLLAGSTRFPWHRFLLPVMVGEVIWVALFGGLGYVFADRWEWVSAWAEDSVGLVLGGLLAAAGLWGLWRLR</sequence>
<evidence type="ECO:0000256" key="5">
    <source>
        <dbReference type="ARBA" id="ARBA00023136"/>
    </source>
</evidence>
<evidence type="ECO:0000313" key="9">
    <source>
        <dbReference type="Proteomes" id="UP001595729"/>
    </source>
</evidence>
<feature type="transmembrane region" description="Helical" evidence="6">
    <location>
        <begin position="54"/>
        <end position="75"/>
    </location>
</feature>
<evidence type="ECO:0000256" key="4">
    <source>
        <dbReference type="ARBA" id="ARBA00022989"/>
    </source>
</evidence>
<protein>
    <submittedName>
        <fullName evidence="8">DedA family protein</fullName>
    </submittedName>
</protein>
<keyword evidence="2" id="KW-1003">Cell membrane</keyword>
<keyword evidence="9" id="KW-1185">Reference proteome</keyword>
<dbReference type="InterPro" id="IPR051311">
    <property type="entry name" value="DedA_domain"/>
</dbReference>
<keyword evidence="5 6" id="KW-0472">Membrane</keyword>
<dbReference type="PANTHER" id="PTHR42709:SF6">
    <property type="entry name" value="UNDECAPRENYL PHOSPHATE TRANSPORTER A"/>
    <property type="match status" value="1"/>
</dbReference>
<evidence type="ECO:0000256" key="3">
    <source>
        <dbReference type="ARBA" id="ARBA00022692"/>
    </source>
</evidence>
<dbReference type="EMBL" id="JBHRXX010000009">
    <property type="protein sequence ID" value="MFC3686147.1"/>
    <property type="molecule type" value="Genomic_DNA"/>
</dbReference>
<comment type="caution">
    <text evidence="8">The sequence shown here is derived from an EMBL/GenBank/DDBJ whole genome shotgun (WGS) entry which is preliminary data.</text>
</comment>
<organism evidence="8 9">
    <name type="scientific">Hydrogenophaga luteola</name>
    <dbReference type="NCBI Taxonomy" id="1591122"/>
    <lineage>
        <taxon>Bacteria</taxon>
        <taxon>Pseudomonadati</taxon>
        <taxon>Pseudomonadota</taxon>
        <taxon>Betaproteobacteria</taxon>
        <taxon>Burkholderiales</taxon>
        <taxon>Comamonadaceae</taxon>
        <taxon>Hydrogenophaga</taxon>
    </lineage>
</organism>
<evidence type="ECO:0000256" key="6">
    <source>
        <dbReference type="SAM" id="Phobius"/>
    </source>
</evidence>
<keyword evidence="3 6" id="KW-0812">Transmembrane</keyword>
<feature type="transmembrane region" description="Helical" evidence="6">
    <location>
        <begin position="20"/>
        <end position="42"/>
    </location>
</feature>
<gene>
    <name evidence="8" type="ORF">ACFOPI_21330</name>
</gene>
<dbReference type="Pfam" id="PF09335">
    <property type="entry name" value="VTT_dom"/>
    <property type="match status" value="1"/>
</dbReference>
<dbReference type="Proteomes" id="UP001595729">
    <property type="component" value="Unassembled WGS sequence"/>
</dbReference>
<evidence type="ECO:0000313" key="8">
    <source>
        <dbReference type="EMBL" id="MFC3686147.1"/>
    </source>
</evidence>
<evidence type="ECO:0000256" key="1">
    <source>
        <dbReference type="ARBA" id="ARBA00004651"/>
    </source>
</evidence>
<comment type="subcellular location">
    <subcellularLocation>
        <location evidence="1">Cell membrane</location>
        <topology evidence="1">Multi-pass membrane protein</topology>
    </subcellularLocation>
</comment>
<feature type="transmembrane region" description="Helical" evidence="6">
    <location>
        <begin position="170"/>
        <end position="189"/>
    </location>
</feature>
<accession>A0ABV7W9L6</accession>
<dbReference type="InterPro" id="IPR032816">
    <property type="entry name" value="VTT_dom"/>
</dbReference>